<name>A0ABV7UZP9_9SPHN</name>
<evidence type="ECO:0000313" key="2">
    <source>
        <dbReference type="Proteomes" id="UP001595683"/>
    </source>
</evidence>
<accession>A0ABV7UZP9</accession>
<dbReference type="Proteomes" id="UP001595683">
    <property type="component" value="Unassembled WGS sequence"/>
</dbReference>
<comment type="caution">
    <text evidence="1">The sequence shown here is derived from an EMBL/GenBank/DDBJ whole genome shotgun (WGS) entry which is preliminary data.</text>
</comment>
<proteinExistence type="predicted"/>
<dbReference type="Pfam" id="PF13211">
    <property type="entry name" value="DUF4019"/>
    <property type="match status" value="1"/>
</dbReference>
<gene>
    <name evidence="1" type="ORF">ACFOOT_01670</name>
</gene>
<reference evidence="2" key="1">
    <citation type="journal article" date="2019" name="Int. J. Syst. Evol. Microbiol.">
        <title>The Global Catalogue of Microorganisms (GCM) 10K type strain sequencing project: providing services to taxonomists for standard genome sequencing and annotation.</title>
        <authorList>
            <consortium name="The Broad Institute Genomics Platform"/>
            <consortium name="The Broad Institute Genome Sequencing Center for Infectious Disease"/>
            <person name="Wu L."/>
            <person name="Ma J."/>
        </authorList>
    </citation>
    <scope>NUCLEOTIDE SEQUENCE [LARGE SCALE GENOMIC DNA]</scope>
    <source>
        <strain evidence="2">KCTC 42224</strain>
    </source>
</reference>
<evidence type="ECO:0000313" key="1">
    <source>
        <dbReference type="EMBL" id="MFC3670122.1"/>
    </source>
</evidence>
<dbReference type="RefSeq" id="WP_379540680.1">
    <property type="nucleotide sequence ID" value="NZ_JBHRYE010000003.1"/>
</dbReference>
<organism evidence="1 2">
    <name type="scientific">Novosphingobium pokkalii</name>
    <dbReference type="NCBI Taxonomy" id="1770194"/>
    <lineage>
        <taxon>Bacteria</taxon>
        <taxon>Pseudomonadati</taxon>
        <taxon>Pseudomonadota</taxon>
        <taxon>Alphaproteobacteria</taxon>
        <taxon>Sphingomonadales</taxon>
        <taxon>Sphingomonadaceae</taxon>
        <taxon>Novosphingobium</taxon>
    </lineage>
</organism>
<sequence length="127" mass="13285">MAQAIQVSEAAAGGLLEGLYESSSPVMKAAQAKQAFVAQVRDVLSQTGSATGRDWVAVRREVVSAAPAPGTPPPGEYVVVVLGVETGPQRGRLETITFHRDSDNQWRLCGFVAAAVGQPAPTTNPKK</sequence>
<keyword evidence="2" id="KW-1185">Reference proteome</keyword>
<dbReference type="InterPro" id="IPR025091">
    <property type="entry name" value="DUF4019"/>
</dbReference>
<dbReference type="EMBL" id="JBHRYE010000003">
    <property type="protein sequence ID" value="MFC3670122.1"/>
    <property type="molecule type" value="Genomic_DNA"/>
</dbReference>
<protein>
    <submittedName>
        <fullName evidence="1">DUF4019 domain-containing protein</fullName>
    </submittedName>
</protein>